<evidence type="ECO:0000256" key="1">
    <source>
        <dbReference type="ARBA" id="ARBA00010162"/>
    </source>
</evidence>
<name>A0A642UPL2_DIURU</name>
<dbReference type="GO" id="GO:0006865">
    <property type="term" value="P:amino acid transport"/>
    <property type="evidence" value="ECO:0007669"/>
    <property type="project" value="UniProtKB-KW"/>
</dbReference>
<dbReference type="Pfam" id="PF18639">
    <property type="entry name" value="Longin_2"/>
    <property type="match status" value="1"/>
</dbReference>
<keyword evidence="4" id="KW-0653">Protein transport</keyword>
<accession>A0A642UPL2</accession>
<evidence type="ECO:0000256" key="3">
    <source>
        <dbReference type="ARBA" id="ARBA00022448"/>
    </source>
</evidence>
<dbReference type="OrthoDB" id="4063558at2759"/>
<dbReference type="GO" id="GO:0015031">
    <property type="term" value="P:protein transport"/>
    <property type="evidence" value="ECO:0007669"/>
    <property type="project" value="UniProtKB-KW"/>
</dbReference>
<comment type="similarity">
    <text evidence="1">Belongs to the LST4 family.</text>
</comment>
<dbReference type="InterPro" id="IPR037545">
    <property type="entry name" value="DENN_FNIP1/2"/>
</dbReference>
<evidence type="ECO:0000256" key="5">
    <source>
        <dbReference type="ARBA" id="ARBA00022970"/>
    </source>
</evidence>
<feature type="domain" description="UDENN FNIP1/2-type" evidence="7">
    <location>
        <begin position="54"/>
        <end position="719"/>
    </location>
</feature>
<sequence length="720" mass="79468">MLGRLFKSSTDTIAPPPSVASSSLTSSLATHDDCHTRGLLYGTPNCNPLKPYHLDEGGFRVVVAQDSGSIHYKDVLFDSSRRAPGQMSSAPTTLSTLSPSGPTTLPSLHSQAQLCKFMFGSFPSSETQTTTKIHMLPPLSSVHGAMVLISRVFSLDDDNSPTTTADADDDDDWVVAPPMPGPTSSAPPVASRLALGLVIPMEVSTDITDVIFANWGVVHHHLNQFQAMVMARTAAIHPLPQTTRLRLADYCFQNDSDFFVLVKRFIRSMDYVVNTPRVVGLPQEVGPRHHIFKQWVSEVVNWIEFKDGKPDFLARLFATVNQYFPRRASPNDEKTRVVVVSNNQLVAKKLIFIVNLVMTGLGSTQVTIASPAVAIAVDDSAVDDDTLDTLDDVHSMSSTSSCVTPSQKGWAIPVAAASTAATSTPIVVPHRSPQSSRSVAYLSSSLTSSLSSVASSWGKRAPLMAPSSFDDYTPHPLTKRNSFYSHKTPSPALEHDEYPWTAPQLSSGEFSPKLTRSQSMSELVGSPTASLELKRTKSTMYFPKIRDESVKNVVEYNHQVVHRKCDIIADSAVSWTKRDNTLKLDDHDDAKTDDDDHTSLGSHTIGHKALPPHVSYCDEFRPEFDLQACPVSVKLEHALSTAMRNDINRGYRVSRTVLVSLRAREVKVVEWHCHDQGWRKRSRSPDERDTVAKLAEIHAMYKRQEVDRDRLYALVEQLLV</sequence>
<organism evidence="8 9">
    <name type="scientific">Diutina rugosa</name>
    <name type="common">Yeast</name>
    <name type="synonym">Candida rugosa</name>
    <dbReference type="NCBI Taxonomy" id="5481"/>
    <lineage>
        <taxon>Eukaryota</taxon>
        <taxon>Fungi</taxon>
        <taxon>Dikarya</taxon>
        <taxon>Ascomycota</taxon>
        <taxon>Saccharomycotina</taxon>
        <taxon>Pichiomycetes</taxon>
        <taxon>Debaryomycetaceae</taxon>
        <taxon>Diutina</taxon>
    </lineage>
</organism>
<evidence type="ECO:0000256" key="6">
    <source>
        <dbReference type="SAM" id="MobiDB-lite"/>
    </source>
</evidence>
<evidence type="ECO:0000259" key="7">
    <source>
        <dbReference type="PROSITE" id="PS51836"/>
    </source>
</evidence>
<gene>
    <name evidence="8" type="ORF">DIURU_002569</name>
</gene>
<comment type="caution">
    <text evidence="8">The sequence shown here is derived from an EMBL/GenBank/DDBJ whole genome shotgun (WGS) entry which is preliminary data.</text>
</comment>
<dbReference type="Proteomes" id="UP000449547">
    <property type="component" value="Unassembled WGS sequence"/>
</dbReference>
<evidence type="ECO:0000313" key="9">
    <source>
        <dbReference type="Proteomes" id="UP000449547"/>
    </source>
</evidence>
<reference evidence="8 9" key="1">
    <citation type="submission" date="2019-07" db="EMBL/GenBank/DDBJ databases">
        <title>Genome assembly of two rare yeast pathogens: Diutina rugosa and Trichomonascus ciferrii.</title>
        <authorList>
            <person name="Mixao V."/>
            <person name="Saus E."/>
            <person name="Hansen A."/>
            <person name="Lass-Flor C."/>
            <person name="Gabaldon T."/>
        </authorList>
    </citation>
    <scope>NUCLEOTIDE SEQUENCE [LARGE SCALE GENOMIC DNA]</scope>
    <source>
        <strain evidence="8 9">CBS 613</strain>
    </source>
</reference>
<dbReference type="GO" id="GO:0005737">
    <property type="term" value="C:cytoplasm"/>
    <property type="evidence" value="ECO:0007669"/>
    <property type="project" value="UniProtKB-ARBA"/>
</dbReference>
<keyword evidence="9" id="KW-1185">Reference proteome</keyword>
<evidence type="ECO:0000256" key="2">
    <source>
        <dbReference type="ARBA" id="ARBA00013394"/>
    </source>
</evidence>
<dbReference type="AlphaFoldDB" id="A0A642UPL2"/>
<keyword evidence="3" id="KW-0813">Transport</keyword>
<dbReference type="EMBL" id="SWFT01000072">
    <property type="protein sequence ID" value="KAA8903141.1"/>
    <property type="molecule type" value="Genomic_DNA"/>
</dbReference>
<protein>
    <recommendedName>
        <fullName evidence="2">Protein LST4</fullName>
    </recommendedName>
</protein>
<dbReference type="InterPro" id="IPR041153">
    <property type="entry name" value="LST4_longin"/>
</dbReference>
<proteinExistence type="inferred from homology"/>
<feature type="region of interest" description="Disordered" evidence="6">
    <location>
        <begin position="1"/>
        <end position="26"/>
    </location>
</feature>
<evidence type="ECO:0000256" key="4">
    <source>
        <dbReference type="ARBA" id="ARBA00022927"/>
    </source>
</evidence>
<dbReference type="VEuPathDB" id="FungiDB:DIURU_002569"/>
<feature type="region of interest" description="Disordered" evidence="6">
    <location>
        <begin position="584"/>
        <end position="604"/>
    </location>
</feature>
<dbReference type="GeneID" id="54781220"/>
<dbReference type="RefSeq" id="XP_034012658.1">
    <property type="nucleotide sequence ID" value="XM_034155234.1"/>
</dbReference>
<feature type="region of interest" description="Disordered" evidence="6">
    <location>
        <begin position="82"/>
        <end position="103"/>
    </location>
</feature>
<dbReference type="OMA" id="NWLEFKD"/>
<keyword evidence="5" id="KW-0029">Amino-acid transport</keyword>
<feature type="compositionally biased region" description="Low complexity" evidence="6">
    <location>
        <begin position="88"/>
        <end position="103"/>
    </location>
</feature>
<dbReference type="PROSITE" id="PS51836">
    <property type="entry name" value="DENN_FNIP12"/>
    <property type="match status" value="1"/>
</dbReference>
<evidence type="ECO:0000313" key="8">
    <source>
        <dbReference type="EMBL" id="KAA8903141.1"/>
    </source>
</evidence>